<gene>
    <name evidence="1" type="ORF">SADUNF_Sadunf10G0148900</name>
</gene>
<evidence type="ECO:0000313" key="2">
    <source>
        <dbReference type="Proteomes" id="UP000657918"/>
    </source>
</evidence>
<keyword evidence="2" id="KW-1185">Reference proteome</keyword>
<accession>A0A835JW90</accession>
<name>A0A835JW90_9ROSI</name>
<comment type="caution">
    <text evidence="1">The sequence shown here is derived from an EMBL/GenBank/DDBJ whole genome shotgun (WGS) entry which is preliminary data.</text>
</comment>
<evidence type="ECO:0000313" key="1">
    <source>
        <dbReference type="EMBL" id="KAF9674650.1"/>
    </source>
</evidence>
<sequence>MLSFWISPSVASITLMGFSGDAPPSLIVHHQHQQPQHGSRKRILYYPQIKNCTVELLFQDMIEIGIPCNVNALSFGQANYNIIRTSTGNEG</sequence>
<reference evidence="1 2" key="1">
    <citation type="submission" date="2020-10" db="EMBL/GenBank/DDBJ databases">
        <title>Plant Genome Project.</title>
        <authorList>
            <person name="Zhang R.-G."/>
        </authorList>
    </citation>
    <scope>NUCLEOTIDE SEQUENCE [LARGE SCALE GENOMIC DNA]</scope>
    <source>
        <strain evidence="1">FAFU-HL-1</strain>
        <tissue evidence="1">Leaf</tissue>
    </source>
</reference>
<protein>
    <submittedName>
        <fullName evidence="1">Uncharacterized protein</fullName>
    </submittedName>
</protein>
<dbReference type="EMBL" id="JADGMS010000010">
    <property type="protein sequence ID" value="KAF9674650.1"/>
    <property type="molecule type" value="Genomic_DNA"/>
</dbReference>
<organism evidence="1 2">
    <name type="scientific">Salix dunnii</name>
    <dbReference type="NCBI Taxonomy" id="1413687"/>
    <lineage>
        <taxon>Eukaryota</taxon>
        <taxon>Viridiplantae</taxon>
        <taxon>Streptophyta</taxon>
        <taxon>Embryophyta</taxon>
        <taxon>Tracheophyta</taxon>
        <taxon>Spermatophyta</taxon>
        <taxon>Magnoliopsida</taxon>
        <taxon>eudicotyledons</taxon>
        <taxon>Gunneridae</taxon>
        <taxon>Pentapetalae</taxon>
        <taxon>rosids</taxon>
        <taxon>fabids</taxon>
        <taxon>Malpighiales</taxon>
        <taxon>Salicaceae</taxon>
        <taxon>Saliceae</taxon>
        <taxon>Salix</taxon>
    </lineage>
</organism>
<proteinExistence type="predicted"/>
<dbReference type="Proteomes" id="UP000657918">
    <property type="component" value="Unassembled WGS sequence"/>
</dbReference>
<dbReference type="OrthoDB" id="10579433at2759"/>
<dbReference type="AlphaFoldDB" id="A0A835JW90"/>